<dbReference type="InterPro" id="IPR000835">
    <property type="entry name" value="HTH_MarR-typ"/>
</dbReference>
<sequence length="295" mass="31711">MVDHLTAPGHLLRRAQQVHTEAWSRIVSDVTGPQYAVLVAVDGWPGLDQKLAGELASLDKSTTAGIVSRLVAGGWIRRVEDPNDRRRRLLETTGDGAIKLPVLTAAARQVQAALLSPLSEPERETFVDLLGQVARLDDSPIVGQHVHDRSLVMARTPGYLIRRAQQLHTALWSDHVTDVTGPQYAVLAAVLRAGTATHAEIGTRASLDSSSVRDIVGRLTARGWLEAAPNAGDRRSRPVRVTAPAETAVRLLAGPVQGVQDELLLPLGGDDRTRFLGLAQRVSRVVDGPSRIAVA</sequence>
<dbReference type="RefSeq" id="WP_307202058.1">
    <property type="nucleotide sequence ID" value="NZ_JAUTAN010000001.1"/>
</dbReference>
<dbReference type="Proteomes" id="UP001239215">
    <property type="component" value="Unassembled WGS sequence"/>
</dbReference>
<protein>
    <submittedName>
        <fullName evidence="5">DNA-binding MarR family transcriptional regulator</fullName>
    </submittedName>
</protein>
<keyword evidence="3" id="KW-0804">Transcription</keyword>
<dbReference type="GO" id="GO:0003677">
    <property type="term" value="F:DNA binding"/>
    <property type="evidence" value="ECO:0007669"/>
    <property type="project" value="UniProtKB-KW"/>
</dbReference>
<dbReference type="PROSITE" id="PS50995">
    <property type="entry name" value="HTH_MARR_2"/>
    <property type="match status" value="2"/>
</dbReference>
<keyword evidence="2 5" id="KW-0238">DNA-binding</keyword>
<comment type="caution">
    <text evidence="5">The sequence shown here is derived from an EMBL/GenBank/DDBJ whole genome shotgun (WGS) entry which is preliminary data.</text>
</comment>
<name>A0AAJ1U136_9ACTN</name>
<dbReference type="AlphaFoldDB" id="A0AAJ1U136"/>
<dbReference type="GO" id="GO:0006950">
    <property type="term" value="P:response to stress"/>
    <property type="evidence" value="ECO:0007669"/>
    <property type="project" value="TreeGrafter"/>
</dbReference>
<organism evidence="5 6">
    <name type="scientific">Nocardioides zeae</name>
    <dbReference type="NCBI Taxonomy" id="1457234"/>
    <lineage>
        <taxon>Bacteria</taxon>
        <taxon>Bacillati</taxon>
        <taxon>Actinomycetota</taxon>
        <taxon>Actinomycetes</taxon>
        <taxon>Propionibacteriales</taxon>
        <taxon>Nocardioidaceae</taxon>
        <taxon>Nocardioides</taxon>
    </lineage>
</organism>
<feature type="domain" description="HTH marR-type" evidence="4">
    <location>
        <begin position="1"/>
        <end position="135"/>
    </location>
</feature>
<evidence type="ECO:0000259" key="4">
    <source>
        <dbReference type="PROSITE" id="PS50995"/>
    </source>
</evidence>
<dbReference type="PANTHER" id="PTHR33164">
    <property type="entry name" value="TRANSCRIPTIONAL REGULATOR, MARR FAMILY"/>
    <property type="match status" value="1"/>
</dbReference>
<dbReference type="InterPro" id="IPR039422">
    <property type="entry name" value="MarR/SlyA-like"/>
</dbReference>
<feature type="domain" description="HTH marR-type" evidence="4">
    <location>
        <begin position="153"/>
        <end position="284"/>
    </location>
</feature>
<gene>
    <name evidence="5" type="ORF">QE405_002919</name>
</gene>
<dbReference type="Pfam" id="PF12802">
    <property type="entry name" value="MarR_2"/>
    <property type="match status" value="2"/>
</dbReference>
<dbReference type="GO" id="GO:0003700">
    <property type="term" value="F:DNA-binding transcription factor activity"/>
    <property type="evidence" value="ECO:0007669"/>
    <property type="project" value="InterPro"/>
</dbReference>
<dbReference type="PANTHER" id="PTHR33164:SF95">
    <property type="entry name" value="TRANSCRIPTIONAL REGULATOR"/>
    <property type="match status" value="1"/>
</dbReference>
<reference evidence="5" key="1">
    <citation type="submission" date="2023-07" db="EMBL/GenBank/DDBJ databases">
        <title>Functional and genomic diversity of the sorghum phyllosphere microbiome.</title>
        <authorList>
            <person name="Shade A."/>
        </authorList>
    </citation>
    <scope>NUCLEOTIDE SEQUENCE</scope>
    <source>
        <strain evidence="5">SORGH_AS_1067</strain>
    </source>
</reference>
<dbReference type="SMART" id="SM00347">
    <property type="entry name" value="HTH_MARR"/>
    <property type="match status" value="2"/>
</dbReference>
<evidence type="ECO:0000256" key="1">
    <source>
        <dbReference type="ARBA" id="ARBA00023015"/>
    </source>
</evidence>
<evidence type="ECO:0000256" key="2">
    <source>
        <dbReference type="ARBA" id="ARBA00023125"/>
    </source>
</evidence>
<dbReference type="Gene3D" id="1.10.10.10">
    <property type="entry name" value="Winged helix-like DNA-binding domain superfamily/Winged helix DNA-binding domain"/>
    <property type="match status" value="2"/>
</dbReference>
<dbReference type="InterPro" id="IPR036388">
    <property type="entry name" value="WH-like_DNA-bd_sf"/>
</dbReference>
<dbReference type="InterPro" id="IPR023187">
    <property type="entry name" value="Tscrpt_reg_MarR-type_CS"/>
</dbReference>
<keyword evidence="1" id="KW-0805">Transcription regulation</keyword>
<proteinExistence type="predicted"/>
<dbReference type="EMBL" id="JAUTAN010000001">
    <property type="protein sequence ID" value="MDQ1105635.1"/>
    <property type="molecule type" value="Genomic_DNA"/>
</dbReference>
<accession>A0AAJ1U136</accession>
<evidence type="ECO:0000256" key="3">
    <source>
        <dbReference type="ARBA" id="ARBA00023163"/>
    </source>
</evidence>
<dbReference type="SUPFAM" id="SSF46785">
    <property type="entry name" value="Winged helix' DNA-binding domain"/>
    <property type="match status" value="2"/>
</dbReference>
<evidence type="ECO:0000313" key="6">
    <source>
        <dbReference type="Proteomes" id="UP001239215"/>
    </source>
</evidence>
<dbReference type="InterPro" id="IPR036390">
    <property type="entry name" value="WH_DNA-bd_sf"/>
</dbReference>
<evidence type="ECO:0000313" key="5">
    <source>
        <dbReference type="EMBL" id="MDQ1105635.1"/>
    </source>
</evidence>
<dbReference type="PROSITE" id="PS01117">
    <property type="entry name" value="HTH_MARR_1"/>
    <property type="match status" value="1"/>
</dbReference>